<accession>A0A1H3SCJ0</accession>
<proteinExistence type="predicted"/>
<gene>
    <name evidence="2" type="ORF">SAMN05421736_110120</name>
</gene>
<evidence type="ECO:0000313" key="2">
    <source>
        <dbReference type="EMBL" id="SDZ35271.1"/>
    </source>
</evidence>
<feature type="chain" id="PRO_5039045748" evidence="1">
    <location>
        <begin position="20"/>
        <end position="523"/>
    </location>
</feature>
<dbReference type="OrthoDB" id="9765872at2"/>
<keyword evidence="1" id="KW-0732">Signal</keyword>
<evidence type="ECO:0000256" key="1">
    <source>
        <dbReference type="SAM" id="SignalP"/>
    </source>
</evidence>
<sequence>MLKRIITVTLAFCLMFALAFQPVGHAGYKFNPIPDYIGPPGTITIGDIPAHPDPEKPVIVFVQGLTNSSAAWYDGNDMYERARLAGYETAFVELYDSAGTPKSYWDNGLLLADMLEDISAFFNGKKLAIIGYSKGGVDAQTALVHYGKHHLVSEVITIGSPHYGSELADLAYSSWTWWLAALLGSRNEGTESLQTGNMNYFRSITDNKPEVNQNKYYTIAGNHTGSIFSATWWGGIMIPGESDGVVSVVSAHLPYGHMLQIGRWTHATVHLGANAYPVFHEHLSVSKPSFTSSDFSFVEKNREDAFELFVRGGEQSGMAEETFYVENDVDTIVINWLSTEKHDTVELFSPEKNSRESIEVTAVEDTAFFNGAFHHQVEVKKPAVGEWKIRTYSQAETAYAFVVAFDSKLNSQLHLSEKKINKNWQLTADVDRGQSTKNTALDVAYQYQFTPADSTSGIHHSGKKEGVYRQGRKEAAGNTVSLNAQEPGAYNLTIDIEGVTPAGEKFQRTIIKSSYIDEQGNIH</sequence>
<dbReference type="Proteomes" id="UP000198935">
    <property type="component" value="Unassembled WGS sequence"/>
</dbReference>
<feature type="signal peptide" evidence="1">
    <location>
        <begin position="1"/>
        <end position="19"/>
    </location>
</feature>
<dbReference type="AlphaFoldDB" id="A0A1H3SCJ0"/>
<dbReference type="InterPro" id="IPR029058">
    <property type="entry name" value="AB_hydrolase_fold"/>
</dbReference>
<evidence type="ECO:0000313" key="3">
    <source>
        <dbReference type="Proteomes" id="UP000198935"/>
    </source>
</evidence>
<dbReference type="Gene3D" id="3.40.50.1820">
    <property type="entry name" value="alpha/beta hydrolase"/>
    <property type="match status" value="1"/>
</dbReference>
<name>A0A1H3SCJ0_9BACI</name>
<reference evidence="3" key="1">
    <citation type="submission" date="2016-10" db="EMBL/GenBank/DDBJ databases">
        <authorList>
            <person name="Varghese N."/>
            <person name="Submissions S."/>
        </authorList>
    </citation>
    <scope>NUCLEOTIDE SEQUENCE [LARGE SCALE GENOMIC DNA]</scope>
    <source>
        <strain evidence="3">SP</strain>
    </source>
</reference>
<protein>
    <submittedName>
        <fullName evidence="2">Triacylglycerol lipase</fullName>
    </submittedName>
</protein>
<dbReference type="SUPFAM" id="SSF53474">
    <property type="entry name" value="alpha/beta-Hydrolases"/>
    <property type="match status" value="1"/>
</dbReference>
<dbReference type="STRING" id="1503961.SAMN05421736_110120"/>
<dbReference type="ESTHER" id="9baci-a0a1h3scj0">
    <property type="family name" value="BlEst2-lipase-like"/>
</dbReference>
<keyword evidence="3" id="KW-1185">Reference proteome</keyword>
<dbReference type="EMBL" id="FNPI01000010">
    <property type="protein sequence ID" value="SDZ35271.1"/>
    <property type="molecule type" value="Genomic_DNA"/>
</dbReference>
<organism evidence="2 3">
    <name type="scientific">Evansella caseinilytica</name>
    <dbReference type="NCBI Taxonomy" id="1503961"/>
    <lineage>
        <taxon>Bacteria</taxon>
        <taxon>Bacillati</taxon>
        <taxon>Bacillota</taxon>
        <taxon>Bacilli</taxon>
        <taxon>Bacillales</taxon>
        <taxon>Bacillaceae</taxon>
        <taxon>Evansella</taxon>
    </lineage>
</organism>